<dbReference type="Gene3D" id="3.40.30.10">
    <property type="entry name" value="Glutaredoxin"/>
    <property type="match status" value="1"/>
</dbReference>
<accession>A0A1Y2DRY4</accession>
<evidence type="ECO:0000313" key="2">
    <source>
        <dbReference type="EMBL" id="ORY61939.1"/>
    </source>
</evidence>
<dbReference type="SUPFAM" id="SSF52833">
    <property type="entry name" value="Thioredoxin-like"/>
    <property type="match status" value="1"/>
</dbReference>
<dbReference type="InParanoid" id="A0A1Y2DRY4"/>
<dbReference type="EMBL" id="MCGR01000071">
    <property type="protein sequence ID" value="ORY61939.1"/>
    <property type="molecule type" value="Genomic_DNA"/>
</dbReference>
<dbReference type="PROSITE" id="PS50404">
    <property type="entry name" value="GST_NTER"/>
    <property type="match status" value="1"/>
</dbReference>
<organism evidence="2 3">
    <name type="scientific">Leucosporidium creatinivorum</name>
    <dbReference type="NCBI Taxonomy" id="106004"/>
    <lineage>
        <taxon>Eukaryota</taxon>
        <taxon>Fungi</taxon>
        <taxon>Dikarya</taxon>
        <taxon>Basidiomycota</taxon>
        <taxon>Pucciniomycotina</taxon>
        <taxon>Microbotryomycetes</taxon>
        <taxon>Leucosporidiales</taxon>
        <taxon>Leucosporidium</taxon>
    </lineage>
</organism>
<dbReference type="AlphaFoldDB" id="A0A1Y2DRY4"/>
<evidence type="ECO:0000259" key="1">
    <source>
        <dbReference type="PROSITE" id="PS50404"/>
    </source>
</evidence>
<dbReference type="Proteomes" id="UP000193467">
    <property type="component" value="Unassembled WGS sequence"/>
</dbReference>
<proteinExistence type="predicted"/>
<keyword evidence="3" id="KW-1185">Reference proteome</keyword>
<gene>
    <name evidence="2" type="ORF">BCR35DRAFT_309037</name>
</gene>
<comment type="caution">
    <text evidence="2">The sequence shown here is derived from an EMBL/GenBank/DDBJ whole genome shotgun (WGS) entry which is preliminary data.</text>
</comment>
<reference evidence="2 3" key="1">
    <citation type="submission" date="2016-07" db="EMBL/GenBank/DDBJ databases">
        <title>Pervasive Adenine N6-methylation of Active Genes in Fungi.</title>
        <authorList>
            <consortium name="DOE Joint Genome Institute"/>
            <person name="Mondo S.J."/>
            <person name="Dannebaum R.O."/>
            <person name="Kuo R.C."/>
            <person name="Labutti K."/>
            <person name="Haridas S."/>
            <person name="Kuo A."/>
            <person name="Salamov A."/>
            <person name="Ahrendt S.R."/>
            <person name="Lipzen A."/>
            <person name="Sullivan W."/>
            <person name="Andreopoulos W.B."/>
            <person name="Clum A."/>
            <person name="Lindquist E."/>
            <person name="Daum C."/>
            <person name="Ramamoorthy G.K."/>
            <person name="Gryganskyi A."/>
            <person name="Culley D."/>
            <person name="Magnuson J.K."/>
            <person name="James T.Y."/>
            <person name="O'Malley M.A."/>
            <person name="Stajich J.E."/>
            <person name="Spatafora J.W."/>
            <person name="Visel A."/>
            <person name="Grigoriev I.V."/>
        </authorList>
    </citation>
    <scope>NUCLEOTIDE SEQUENCE [LARGE SCALE GENOMIC DNA]</scope>
    <source>
        <strain evidence="2 3">62-1032</strain>
    </source>
</reference>
<dbReference type="InterPro" id="IPR004045">
    <property type="entry name" value="Glutathione_S-Trfase_N"/>
</dbReference>
<dbReference type="OrthoDB" id="4951845at2759"/>
<dbReference type="Pfam" id="PF13417">
    <property type="entry name" value="GST_N_3"/>
    <property type="match status" value="1"/>
</dbReference>
<name>A0A1Y2DRY4_9BASI</name>
<feature type="domain" description="GST N-terminal" evidence="1">
    <location>
        <begin position="10"/>
        <end position="91"/>
    </location>
</feature>
<dbReference type="STRING" id="106004.A0A1Y2DRY4"/>
<protein>
    <recommendedName>
        <fullName evidence="1">GST N-terminal domain-containing protein</fullName>
    </recommendedName>
</protein>
<evidence type="ECO:0000313" key="3">
    <source>
        <dbReference type="Proteomes" id="UP000193467"/>
    </source>
</evidence>
<dbReference type="InterPro" id="IPR036249">
    <property type="entry name" value="Thioredoxin-like_sf"/>
</dbReference>
<sequence length="172" mass="19357">MPIKLYDLVAQKGVNASLFSPATIRARLALVQKRVPFETVEVSYHDLRFYWTPKLGVQKATAPLLELEDGTVIMDSLKIIEWLDRTYPDRPSLYLPETAPPIDVDSAAYRSAVADFEAWRDSLTIPKPLFAVYAPLVVPKFDDETAAYWASDERLGQKGTWDAINNRDPSGV</sequence>